<evidence type="ECO:0000313" key="3">
    <source>
        <dbReference type="Proteomes" id="UP000019184"/>
    </source>
</evidence>
<dbReference type="EMBL" id="CBTK010000268">
    <property type="protein sequence ID" value="CDH46571.1"/>
    <property type="molecule type" value="Genomic_DNA"/>
</dbReference>
<protein>
    <submittedName>
        <fullName evidence="2">Uncharacterized protein</fullName>
    </submittedName>
</protein>
<feature type="region of interest" description="Disordered" evidence="1">
    <location>
        <begin position="106"/>
        <end position="129"/>
    </location>
</feature>
<dbReference type="OrthoDB" id="784829at2"/>
<dbReference type="RefSeq" id="WP_081756452.1">
    <property type="nucleotide sequence ID" value="NZ_CBTK010000268.1"/>
</dbReference>
<reference evidence="2 3" key="1">
    <citation type="journal article" date="2014" name="ISME J.">
        <title>Candidatus Competibacter-lineage genomes retrieved from metagenomes reveal functional metabolic diversity.</title>
        <authorList>
            <person name="McIlroy S.J."/>
            <person name="Albertsen M."/>
            <person name="Andresen E.K."/>
            <person name="Saunders A.M."/>
            <person name="Kristiansen R."/>
            <person name="Stokholm-Bjerregaard M."/>
            <person name="Nielsen K.L."/>
            <person name="Nielsen P.H."/>
        </authorList>
    </citation>
    <scope>NUCLEOTIDE SEQUENCE [LARGE SCALE GENOMIC DNA]</scope>
    <source>
        <strain evidence="2 3">Run_B_J11</strain>
    </source>
</reference>
<gene>
    <name evidence="2" type="ORF">BN874_520012</name>
</gene>
<dbReference type="AlphaFoldDB" id="A0A7U7GDU6"/>
<proteinExistence type="predicted"/>
<keyword evidence="3" id="KW-1185">Reference proteome</keyword>
<comment type="caution">
    <text evidence="2">The sequence shown here is derived from an EMBL/GenBank/DDBJ whole genome shotgun (WGS) entry which is preliminary data.</text>
</comment>
<dbReference type="Pfam" id="PF13481">
    <property type="entry name" value="AAA_25"/>
    <property type="match status" value="1"/>
</dbReference>
<dbReference type="InterPro" id="IPR027417">
    <property type="entry name" value="P-loop_NTPase"/>
</dbReference>
<name>A0A7U7GDU6_9GAMM</name>
<dbReference type="Gene3D" id="3.40.50.300">
    <property type="entry name" value="P-loop containing nucleotide triphosphate hydrolases"/>
    <property type="match status" value="1"/>
</dbReference>
<sequence length="466" mass="53704">MAMMTPTQSEVRQMNEHLLEYAREALPYWLPHGYFDHGNYRAKNLNNIRRGNIAVQWAKGSWSDSADKDAKGPDLLSLHAHLFFHGSLEASIQQLKQEYQSKTGPFKPRVVREPNFSTKPEGPKSLNSYDRLITPIPKEASLPEQIKQYPYWIYRDPNGRNLFYVVRVDRSNYYALTYWITPRSKYEWRRQPPSPLPLYHWDQLSARETILVTQGEESADAAAQLFSGVATTSFDGLRGVDRTDWTPLKEKKVVIWPRHNEAGERYKDAVISLLWGQADDIQILQFTEHHPVGWDAAAALNEGWKPVFGVNYSLEYPKLFNLARLSERALTEERDFFETCGRSLTELIQVDLPPLEYVVQELITTDSLNLVSAWRGVGKSLFVMELAIAISTAKPFFVWEVPKRRTTVVIDGEMGLALLRNNYESRYPQGRKNLYLVASDDFVNADHLLNIVDTQQFPLSLFRPTF</sequence>
<evidence type="ECO:0000256" key="1">
    <source>
        <dbReference type="SAM" id="MobiDB-lite"/>
    </source>
</evidence>
<evidence type="ECO:0000313" key="2">
    <source>
        <dbReference type="EMBL" id="CDH46571.1"/>
    </source>
</evidence>
<dbReference type="Proteomes" id="UP000019184">
    <property type="component" value="Unassembled WGS sequence"/>
</dbReference>
<organism evidence="2 3">
    <name type="scientific">Candidatus Contendobacter odensis Run_B_J11</name>
    <dbReference type="NCBI Taxonomy" id="1400861"/>
    <lineage>
        <taxon>Bacteria</taxon>
        <taxon>Pseudomonadati</taxon>
        <taxon>Pseudomonadota</taxon>
        <taxon>Gammaproteobacteria</taxon>
        <taxon>Candidatus Competibacteraceae</taxon>
        <taxon>Candidatus Contendibacter</taxon>
    </lineage>
</organism>
<accession>A0A7U7GDU6</accession>